<evidence type="ECO:0000313" key="2">
    <source>
        <dbReference type="Proteomes" id="UP000297617"/>
    </source>
</evidence>
<protein>
    <submittedName>
        <fullName evidence="1">Uncharacterized protein</fullName>
    </submittedName>
</protein>
<organism evidence="1 2">
    <name type="scientific">Leptospira bouyouniensis</name>
    <dbReference type="NCBI Taxonomy" id="2484911"/>
    <lineage>
        <taxon>Bacteria</taxon>
        <taxon>Pseudomonadati</taxon>
        <taxon>Spirochaetota</taxon>
        <taxon>Spirochaetia</taxon>
        <taxon>Leptospirales</taxon>
        <taxon>Leptospiraceae</taxon>
        <taxon>Leptospira</taxon>
    </lineage>
</organism>
<evidence type="ECO:0000313" key="1">
    <source>
        <dbReference type="EMBL" id="TGK53233.1"/>
    </source>
</evidence>
<sequence length="160" mass="18207">MALDWGICFQPFAYTGRSTRFVIEYSAWNKPISTLGLTSYYRFVKRDDKRRVSFSLPEGAAKRCQIVNATRLVTDHPSAEQFLNDFKSANPQVTNEYIRYYVMDDNGTDIPIIPSINDITSQTGINEIKDLGTNILTLGVIGSAGYYAYKKLWKKKGKKK</sequence>
<dbReference type="Proteomes" id="UP000297617">
    <property type="component" value="Unassembled WGS sequence"/>
</dbReference>
<comment type="caution">
    <text evidence="1">The sequence shown here is derived from an EMBL/GenBank/DDBJ whole genome shotgun (WGS) entry which is preliminary data.</text>
</comment>
<proteinExistence type="predicted"/>
<keyword evidence="2" id="KW-1185">Reference proteome</keyword>
<dbReference type="RefSeq" id="WP_135753496.1">
    <property type="nucleotide sequence ID" value="NZ_RQFD01000003.1"/>
</dbReference>
<name>A0ABY2L9A9_9LEPT</name>
<accession>A0ABY2L9A9</accession>
<dbReference type="EMBL" id="RQFD01000003">
    <property type="protein sequence ID" value="TGK53233.1"/>
    <property type="molecule type" value="Genomic_DNA"/>
</dbReference>
<gene>
    <name evidence="1" type="ORF">EHQ10_05690</name>
</gene>
<reference evidence="2" key="1">
    <citation type="journal article" date="2019" name="PLoS Negl. Trop. Dis.">
        <title>Revisiting the worldwide diversity of Leptospira species in the environment.</title>
        <authorList>
            <person name="Vincent A.T."/>
            <person name="Schiettekatte O."/>
            <person name="Bourhy P."/>
            <person name="Veyrier F.J."/>
            <person name="Picardeau M."/>
        </authorList>
    </citation>
    <scope>NUCLEOTIDE SEQUENCE [LARGE SCALE GENOMIC DNA]</scope>
    <source>
        <strain evidence="2">201800295</strain>
    </source>
</reference>